<evidence type="ECO:0000259" key="2">
    <source>
        <dbReference type="Pfam" id="PF11262"/>
    </source>
</evidence>
<accession>A0ABR2K4H9</accession>
<dbReference type="Pfam" id="PF11262">
    <property type="entry name" value="Tho2"/>
    <property type="match status" value="1"/>
</dbReference>
<comment type="caution">
    <text evidence="3">The sequence shown here is derived from an EMBL/GenBank/DDBJ whole genome shotgun (WGS) entry which is preliminary data.</text>
</comment>
<proteinExistence type="predicted"/>
<feature type="domain" description="THO complex subunitTHOC2 C-terminal" evidence="2">
    <location>
        <begin position="700"/>
        <end position="861"/>
    </location>
</feature>
<dbReference type="Proteomes" id="UP001470230">
    <property type="component" value="Unassembled WGS sequence"/>
</dbReference>
<feature type="compositionally biased region" description="Low complexity" evidence="1">
    <location>
        <begin position="1005"/>
        <end position="1021"/>
    </location>
</feature>
<feature type="compositionally biased region" description="Basic and acidic residues" evidence="1">
    <location>
        <begin position="988"/>
        <end position="999"/>
    </location>
</feature>
<feature type="compositionally biased region" description="Polar residues" evidence="1">
    <location>
        <begin position="977"/>
        <end position="987"/>
    </location>
</feature>
<reference evidence="3 4" key="1">
    <citation type="submission" date="2024-04" db="EMBL/GenBank/DDBJ databases">
        <title>Tritrichomonas musculus Genome.</title>
        <authorList>
            <person name="Alves-Ferreira E."/>
            <person name="Grigg M."/>
            <person name="Lorenzi H."/>
            <person name="Galac M."/>
        </authorList>
    </citation>
    <scope>NUCLEOTIDE SEQUENCE [LARGE SCALE GENOMIC DNA]</scope>
    <source>
        <strain evidence="3 4">EAF2021</strain>
    </source>
</reference>
<evidence type="ECO:0000256" key="1">
    <source>
        <dbReference type="SAM" id="MobiDB-lite"/>
    </source>
</evidence>
<keyword evidence="4" id="KW-1185">Reference proteome</keyword>
<evidence type="ECO:0000313" key="4">
    <source>
        <dbReference type="Proteomes" id="UP001470230"/>
    </source>
</evidence>
<dbReference type="PANTHER" id="PTHR21597">
    <property type="entry name" value="THO2 PROTEIN"/>
    <property type="match status" value="1"/>
</dbReference>
<protein>
    <recommendedName>
        <fullName evidence="2">THO complex subunitTHOC2 C-terminal domain-containing protein</fullName>
    </recommendedName>
</protein>
<dbReference type="EMBL" id="JAPFFF010000007">
    <property type="protein sequence ID" value="KAK8886034.1"/>
    <property type="molecule type" value="Genomic_DNA"/>
</dbReference>
<organism evidence="3 4">
    <name type="scientific">Tritrichomonas musculus</name>
    <dbReference type="NCBI Taxonomy" id="1915356"/>
    <lineage>
        <taxon>Eukaryota</taxon>
        <taxon>Metamonada</taxon>
        <taxon>Parabasalia</taxon>
        <taxon>Tritrichomonadida</taxon>
        <taxon>Tritrichomonadidae</taxon>
        <taxon>Tritrichomonas</taxon>
    </lineage>
</organism>
<sequence length="1199" mass="139638">MDGNVYQILFQYINDSKADVEEVLNKLNALKCSKQEIASFIWSFLDISKGTDIFNENAYDRLQSLILHMSEKSGKYRKLFFIILDRADSNHLPEIDQMRKSLAIASRSRYTIEKYQLFDTNPEGFARLLLLFFKQCANPEDLLIVIGEHKIDPDVVLNILFDLIQRDKTYKFIPFFSIFSLEQVLPFAFNGIYNEGDDFYYCILSYFLYIKKIQYQNLWKLIGQPVDMLSDIYANYISAIETHADDLIVVRTILPGFTKEESYPPIYFEHEKEIIKYRNDLCHSFFFRLSAISQPFDFIIFGEISRFDPCLYKPIAEALSSYLYTKFLDDPFLFLKTQKYLDYLSTLNCHCTENKLIVGICRFPELVPPYIFSNFILPSISLNDCAWQLSIHAYECMMHYSMHIRRQIYKKFTENQNIIGDSIIKRANVTRKMTGILFKRLSIENVEQYSMEVSQLFLKSPSIASEKLLDYLFTITDIPTLPFLITADFSPLSLDYLFLEICDRIRNESLPNLSNWPIEIATFLGKIFSRHYNSMDLNGYISFIKFGLKRYKLPYLCLLKALITEMATVNYRGNLSKSDIELRTGENLLNFDNRIKIDNCEEFNFSTKGRYLQMLLLKDKTAIEILTCLDHMLQLNDASDPDQLDEIRFTFITICDFLSRVEITNLSPLQLINDLHFSLPSATRISRRPFKELQGLSPKEVPSELFGRFWSYSTKDFHVPTAKYNEIENQFNIRIEQSDDQEFKDSLIFVKEQLSISMEKQKKRVDQIRKEINSKHWFSPRHLINSIYTGFVNHCIFPRMMFSQEDARYCALFIFSIAHFTDFELSTFNEFFTKKLHFLILSATFEESRCIGLFLSKLLKYNRERFSESELHSKLIEKFQILLTHSNNSEFLTKKTIIVLDLISKDFPKSKEHEDSLSNLLEDLDSAQNQSISTQIKSYFTNRMVKVKKREMKKNSIFNHQNNKEEEETENEKEDVNYSSDENVTISNDKKRNSEEIARSHFKNTSSPTAKSMSLSSSASRLDIDSNRAGYSSSSPSREKIRKSNSTSKIKRSSSKREDNNNDDNSNNNLRRSNSVINNSIETNNNDIDTSSSAQIQANSSLDQFLYNVNSISSYYSVPQLSPYSMLSSQIMQLQLAAASAAAASATASVSSNDQQQQQILQNSINEQIGLLQKDQNQQQPQTNQTQYPYFLPYYYTYQ</sequence>
<gene>
    <name evidence="3" type="ORF">M9Y10_041494</name>
</gene>
<dbReference type="PANTHER" id="PTHR21597:SF0">
    <property type="entry name" value="THO COMPLEX SUBUNIT 2"/>
    <property type="match status" value="1"/>
</dbReference>
<name>A0ABR2K4H9_9EUKA</name>
<dbReference type="InterPro" id="IPR040007">
    <property type="entry name" value="Tho2"/>
</dbReference>
<dbReference type="InterPro" id="IPR021418">
    <property type="entry name" value="THO_THOC2_C"/>
</dbReference>
<feature type="region of interest" description="Disordered" evidence="1">
    <location>
        <begin position="951"/>
        <end position="1074"/>
    </location>
</feature>
<feature type="compositionally biased region" description="Low complexity" evidence="1">
    <location>
        <begin position="1063"/>
        <end position="1074"/>
    </location>
</feature>
<evidence type="ECO:0000313" key="3">
    <source>
        <dbReference type="EMBL" id="KAK8886034.1"/>
    </source>
</evidence>